<feature type="signal peptide" evidence="1">
    <location>
        <begin position="1"/>
        <end position="26"/>
    </location>
</feature>
<organism evidence="3 4">
    <name type="scientific">Nocardioides fonticola</name>
    <dbReference type="NCBI Taxonomy" id="450363"/>
    <lineage>
        <taxon>Bacteria</taxon>
        <taxon>Bacillati</taxon>
        <taxon>Actinomycetota</taxon>
        <taxon>Actinomycetes</taxon>
        <taxon>Propionibacteriales</taxon>
        <taxon>Nocardioidaceae</taxon>
        <taxon>Nocardioides</taxon>
    </lineage>
</organism>
<gene>
    <name evidence="3" type="ORF">GCM10022215_33650</name>
</gene>
<dbReference type="InterPro" id="IPR025637">
    <property type="entry name" value="DUF4333"/>
</dbReference>
<comment type="caution">
    <text evidence="3">The sequence shown here is derived from an EMBL/GenBank/DDBJ whole genome shotgun (WGS) entry which is preliminary data.</text>
</comment>
<proteinExistence type="predicted"/>
<evidence type="ECO:0000313" key="3">
    <source>
        <dbReference type="EMBL" id="GAA4125264.1"/>
    </source>
</evidence>
<keyword evidence="4" id="KW-1185">Reference proteome</keyword>
<dbReference type="EMBL" id="BAAAZH010000026">
    <property type="protein sequence ID" value="GAA4125264.1"/>
    <property type="molecule type" value="Genomic_DNA"/>
</dbReference>
<protein>
    <recommendedName>
        <fullName evidence="2">DUF4333 domain-containing protein</fullName>
    </recommendedName>
</protein>
<sequence>MTPRAPRVAALAVAGIVAFSMLSACSAEVSAGSSKTVEQSEVEAQVAAAIEERLGVSPEVSCPGDLDAEVGATATCTASTEESEGAFTVTITELTDEGTAKFRIEDAVEGGSADGGEDGVEESADEVAILPEAELEELARLQLESDTGEPQDAVDCPGDLPITMPSEIDCVVTYQGYDYDALVAITDITAEGDPLLTVIVDG</sequence>
<evidence type="ECO:0000313" key="4">
    <source>
        <dbReference type="Proteomes" id="UP001501495"/>
    </source>
</evidence>
<dbReference type="RefSeq" id="WP_344734629.1">
    <property type="nucleotide sequence ID" value="NZ_BAAAZH010000026.1"/>
</dbReference>
<keyword evidence="1" id="KW-0732">Signal</keyword>
<evidence type="ECO:0000259" key="2">
    <source>
        <dbReference type="Pfam" id="PF14230"/>
    </source>
</evidence>
<evidence type="ECO:0000256" key="1">
    <source>
        <dbReference type="SAM" id="SignalP"/>
    </source>
</evidence>
<reference evidence="4" key="1">
    <citation type="journal article" date="2019" name="Int. J. Syst. Evol. Microbiol.">
        <title>The Global Catalogue of Microorganisms (GCM) 10K type strain sequencing project: providing services to taxonomists for standard genome sequencing and annotation.</title>
        <authorList>
            <consortium name="The Broad Institute Genomics Platform"/>
            <consortium name="The Broad Institute Genome Sequencing Center for Infectious Disease"/>
            <person name="Wu L."/>
            <person name="Ma J."/>
        </authorList>
    </citation>
    <scope>NUCLEOTIDE SEQUENCE [LARGE SCALE GENOMIC DNA]</scope>
    <source>
        <strain evidence="4">JCM 16703</strain>
    </source>
</reference>
<feature type="chain" id="PRO_5046459693" description="DUF4333 domain-containing protein" evidence="1">
    <location>
        <begin position="27"/>
        <end position="202"/>
    </location>
</feature>
<feature type="domain" description="DUF4333" evidence="2">
    <location>
        <begin position="22"/>
        <end position="93"/>
    </location>
</feature>
<dbReference type="PROSITE" id="PS51257">
    <property type="entry name" value="PROKAR_LIPOPROTEIN"/>
    <property type="match status" value="1"/>
</dbReference>
<dbReference type="Proteomes" id="UP001501495">
    <property type="component" value="Unassembled WGS sequence"/>
</dbReference>
<dbReference type="Pfam" id="PF14230">
    <property type="entry name" value="DUF4333"/>
    <property type="match status" value="1"/>
</dbReference>
<name>A0ABP7XT50_9ACTN</name>
<accession>A0ABP7XT50</accession>